<dbReference type="EMBL" id="CP001631">
    <property type="protein sequence ID" value="ACU53792.1"/>
    <property type="molecule type" value="Genomic_DNA"/>
</dbReference>
<dbReference type="Pfam" id="PF08241">
    <property type="entry name" value="Methyltransf_11"/>
    <property type="match status" value="1"/>
</dbReference>
<proteinExistence type="predicted"/>
<dbReference type="GO" id="GO:0032259">
    <property type="term" value="P:methylation"/>
    <property type="evidence" value="ECO:0007669"/>
    <property type="project" value="UniProtKB-KW"/>
</dbReference>
<sequence length="251" mass="27288">MNLEEFRAMPDAEAMVRDLWETHARWWHDHFTEGADVEYVDQVIPEVLARVGHPRRVADIGGGEGQVARAIARATAAEVVVVEPSGAQAAAARSRGSQVVRGSAEAVPLASSSVDVVTIVLVLEHVLDHAAAMREVARILRPGGRLVLALNHPIIQVPDSGLVEDVDAGETYWRFGHYLASDASVEEVADGVYIPFVHRPLEAYVRAALDAGLVLRDFREPAPPERWLRGQSGGGLLAALPRLLITVWERA</sequence>
<dbReference type="OrthoDB" id="5566900at2"/>
<dbReference type="AlphaFoldDB" id="C7LYI4"/>
<keyword evidence="3" id="KW-1185">Reference proteome</keyword>
<dbReference type="PANTHER" id="PTHR42912">
    <property type="entry name" value="METHYLTRANSFERASE"/>
    <property type="match status" value="1"/>
</dbReference>
<evidence type="ECO:0000259" key="1">
    <source>
        <dbReference type="Pfam" id="PF08241"/>
    </source>
</evidence>
<dbReference type="Gene3D" id="3.40.50.150">
    <property type="entry name" value="Vaccinia Virus protein VP39"/>
    <property type="match status" value="1"/>
</dbReference>
<protein>
    <submittedName>
        <fullName evidence="2">Methyltransferase type 11</fullName>
    </submittedName>
</protein>
<dbReference type="STRING" id="525909.Afer_0846"/>
<dbReference type="eggNOG" id="COG2226">
    <property type="taxonomic scope" value="Bacteria"/>
</dbReference>
<keyword evidence="2" id="KW-0808">Transferase</keyword>
<evidence type="ECO:0000313" key="2">
    <source>
        <dbReference type="EMBL" id="ACU53792.1"/>
    </source>
</evidence>
<dbReference type="CDD" id="cd02440">
    <property type="entry name" value="AdoMet_MTases"/>
    <property type="match status" value="1"/>
</dbReference>
<dbReference type="SUPFAM" id="SSF53335">
    <property type="entry name" value="S-adenosyl-L-methionine-dependent methyltransferases"/>
    <property type="match status" value="1"/>
</dbReference>
<reference evidence="2 3" key="1">
    <citation type="journal article" date="2009" name="Stand. Genomic Sci.">
        <title>Complete genome sequence of Acidimicrobium ferrooxidans type strain (ICP).</title>
        <authorList>
            <person name="Clum A."/>
            <person name="Nolan M."/>
            <person name="Lang E."/>
            <person name="Glavina Del Rio T."/>
            <person name="Tice H."/>
            <person name="Copeland A."/>
            <person name="Cheng J.F."/>
            <person name="Lucas S."/>
            <person name="Chen F."/>
            <person name="Bruce D."/>
            <person name="Goodwin L."/>
            <person name="Pitluck S."/>
            <person name="Ivanova N."/>
            <person name="Mavrommatis K."/>
            <person name="Mikhailova N."/>
            <person name="Pati A."/>
            <person name="Chen A."/>
            <person name="Palaniappan K."/>
            <person name="Goker M."/>
            <person name="Spring S."/>
            <person name="Land M."/>
            <person name="Hauser L."/>
            <person name="Chang Y.J."/>
            <person name="Jeffries C.C."/>
            <person name="Chain P."/>
            <person name="Bristow J."/>
            <person name="Eisen J.A."/>
            <person name="Markowitz V."/>
            <person name="Hugenholtz P."/>
            <person name="Kyrpides N.C."/>
            <person name="Klenk H.P."/>
            <person name="Lapidus A."/>
        </authorList>
    </citation>
    <scope>NUCLEOTIDE SEQUENCE [LARGE SCALE GENOMIC DNA]</scope>
    <source>
        <strain evidence="3">DSM 10331 / JCM 15462 / NBRC 103882 / ICP</strain>
    </source>
</reference>
<dbReference type="PANTHER" id="PTHR42912:SF93">
    <property type="entry name" value="N6-ADENOSINE-METHYLTRANSFERASE TMT1A"/>
    <property type="match status" value="1"/>
</dbReference>
<dbReference type="RefSeq" id="WP_015798281.1">
    <property type="nucleotide sequence ID" value="NC_013124.1"/>
</dbReference>
<name>C7LYI4_ACIFD</name>
<evidence type="ECO:0000313" key="3">
    <source>
        <dbReference type="Proteomes" id="UP000000771"/>
    </source>
</evidence>
<feature type="domain" description="Methyltransferase type 11" evidence="1">
    <location>
        <begin position="59"/>
        <end position="148"/>
    </location>
</feature>
<dbReference type="HOGENOM" id="CLU_049749_5_0_11"/>
<dbReference type="KEGG" id="afo:Afer_0846"/>
<dbReference type="GO" id="GO:0008757">
    <property type="term" value="F:S-adenosylmethionine-dependent methyltransferase activity"/>
    <property type="evidence" value="ECO:0007669"/>
    <property type="project" value="InterPro"/>
</dbReference>
<dbReference type="InterPro" id="IPR029063">
    <property type="entry name" value="SAM-dependent_MTases_sf"/>
</dbReference>
<dbReference type="Proteomes" id="UP000000771">
    <property type="component" value="Chromosome"/>
</dbReference>
<accession>C7LYI4</accession>
<gene>
    <name evidence="2" type="ordered locus">Afer_0846</name>
</gene>
<dbReference type="InterPro" id="IPR013216">
    <property type="entry name" value="Methyltransf_11"/>
</dbReference>
<organism evidence="2 3">
    <name type="scientific">Acidimicrobium ferrooxidans (strain DSM 10331 / JCM 15462 / NBRC 103882 / ICP)</name>
    <dbReference type="NCBI Taxonomy" id="525909"/>
    <lineage>
        <taxon>Bacteria</taxon>
        <taxon>Bacillati</taxon>
        <taxon>Actinomycetota</taxon>
        <taxon>Acidimicrobiia</taxon>
        <taxon>Acidimicrobiales</taxon>
        <taxon>Acidimicrobiaceae</taxon>
        <taxon>Acidimicrobium</taxon>
    </lineage>
</organism>
<dbReference type="InterPro" id="IPR050508">
    <property type="entry name" value="Methyltransf_Superfamily"/>
</dbReference>
<keyword evidence="2" id="KW-0489">Methyltransferase</keyword>